<dbReference type="Proteomes" id="UP001497680">
    <property type="component" value="Unassembled WGS sequence"/>
</dbReference>
<comment type="caution">
    <text evidence="1">The sequence shown here is derived from an EMBL/GenBank/DDBJ whole genome shotgun (WGS) entry which is preliminary data.</text>
</comment>
<keyword evidence="2" id="KW-1185">Reference proteome</keyword>
<protein>
    <submittedName>
        <fullName evidence="1">Uncharacterized protein</fullName>
    </submittedName>
</protein>
<name>A0ACC0D5G9_9PEZI</name>
<reference evidence="1 2" key="1">
    <citation type="journal article" date="2022" name="New Phytol.">
        <title>Ecological generalism drives hyperdiversity of secondary metabolite gene clusters in xylarialean endophytes.</title>
        <authorList>
            <person name="Franco M.E.E."/>
            <person name="Wisecaver J.H."/>
            <person name="Arnold A.E."/>
            <person name="Ju Y.M."/>
            <person name="Slot J.C."/>
            <person name="Ahrendt S."/>
            <person name="Moore L.P."/>
            <person name="Eastman K.E."/>
            <person name="Scott K."/>
            <person name="Konkel Z."/>
            <person name="Mondo S.J."/>
            <person name="Kuo A."/>
            <person name="Hayes R.D."/>
            <person name="Haridas S."/>
            <person name="Andreopoulos B."/>
            <person name="Riley R."/>
            <person name="LaButti K."/>
            <person name="Pangilinan J."/>
            <person name="Lipzen A."/>
            <person name="Amirebrahimi M."/>
            <person name="Yan J."/>
            <person name="Adam C."/>
            <person name="Keymanesh K."/>
            <person name="Ng V."/>
            <person name="Louie K."/>
            <person name="Northen T."/>
            <person name="Drula E."/>
            <person name="Henrissat B."/>
            <person name="Hsieh H.M."/>
            <person name="Youens-Clark K."/>
            <person name="Lutzoni F."/>
            <person name="Miadlikowska J."/>
            <person name="Eastwood D.C."/>
            <person name="Hamelin R.C."/>
            <person name="Grigoriev I.V."/>
            <person name="U'Ren J.M."/>
        </authorList>
    </citation>
    <scope>NUCLEOTIDE SEQUENCE [LARGE SCALE GENOMIC DNA]</scope>
    <source>
        <strain evidence="1 2">ER1909</strain>
    </source>
</reference>
<evidence type="ECO:0000313" key="2">
    <source>
        <dbReference type="Proteomes" id="UP001497680"/>
    </source>
</evidence>
<gene>
    <name evidence="1" type="ORF">F4821DRAFT_235438</name>
</gene>
<accession>A0ACC0D5G9</accession>
<dbReference type="EMBL" id="MU394305">
    <property type="protein sequence ID" value="KAI6087896.1"/>
    <property type="molecule type" value="Genomic_DNA"/>
</dbReference>
<evidence type="ECO:0000313" key="1">
    <source>
        <dbReference type="EMBL" id="KAI6087896.1"/>
    </source>
</evidence>
<proteinExistence type="predicted"/>
<organism evidence="1 2">
    <name type="scientific">Hypoxylon rubiginosum</name>
    <dbReference type="NCBI Taxonomy" id="110542"/>
    <lineage>
        <taxon>Eukaryota</taxon>
        <taxon>Fungi</taxon>
        <taxon>Dikarya</taxon>
        <taxon>Ascomycota</taxon>
        <taxon>Pezizomycotina</taxon>
        <taxon>Sordariomycetes</taxon>
        <taxon>Xylariomycetidae</taxon>
        <taxon>Xylariales</taxon>
        <taxon>Hypoxylaceae</taxon>
        <taxon>Hypoxylon</taxon>
    </lineage>
</organism>
<sequence>MGNEKAASDGEIKGKGKNVERETPSSPTEQDNPAHVKADFSLTSITSRLGASTSKLADNMIPWNLSSVHIADAVPSHKSESSRASQYPDANEASSYRSSPTRALADSTFKSFPVHERCAEGESDFSTFLDGASIPEVTEPTPNTKLCGYEQNHGPGVSSGRAAQTAAIAQSDGMDVVDFLDSFDSSRYDEVYKTDITLTDDEQMMLRHRLFEDSETGNTIDAPQRRQWENALNFFPGSGSDRRGMQEYTDLFGTSDVEEARSLWMDQWRRVLSSYTDEVWGDLSPLVDLARVEVSPSRPGEDASPSGLKALRRLQQILVHIRGP</sequence>